<reference evidence="2" key="1">
    <citation type="submission" date="2020-10" db="EMBL/GenBank/DDBJ databases">
        <title>Connecting structure to function with the recovery of over 1000 high-quality activated sludge metagenome-assembled genomes encoding full-length rRNA genes using long-read sequencing.</title>
        <authorList>
            <person name="Singleton C.M."/>
            <person name="Petriglieri F."/>
            <person name="Kristensen J.M."/>
            <person name="Kirkegaard R.H."/>
            <person name="Michaelsen T.Y."/>
            <person name="Andersen M.H."/>
            <person name="Karst S.M."/>
            <person name="Dueholm M.S."/>
            <person name="Nielsen P.H."/>
            <person name="Albertsen M."/>
        </authorList>
    </citation>
    <scope>NUCLEOTIDE SEQUENCE</scope>
    <source>
        <strain evidence="2">EsbW_18-Q3-R4-48_MAXAC.044</strain>
    </source>
</reference>
<dbReference type="EMBL" id="JADJNC010000030">
    <property type="protein sequence ID" value="MBK7424434.1"/>
    <property type="molecule type" value="Genomic_DNA"/>
</dbReference>
<dbReference type="Gene3D" id="3.30.70.1290">
    <property type="entry name" value="Transposase IS200-like"/>
    <property type="match status" value="1"/>
</dbReference>
<evidence type="ECO:0000313" key="2">
    <source>
        <dbReference type="EMBL" id="MBK7424434.1"/>
    </source>
</evidence>
<dbReference type="PANTHER" id="PTHR33360">
    <property type="entry name" value="TRANSPOSASE FOR INSERTION SEQUENCE ELEMENT IS200"/>
    <property type="match status" value="1"/>
</dbReference>
<comment type="caution">
    <text evidence="2">The sequence shown here is derived from an EMBL/GenBank/DDBJ whole genome shotgun (WGS) entry which is preliminary data.</text>
</comment>
<proteinExistence type="predicted"/>
<dbReference type="InterPro" id="IPR036515">
    <property type="entry name" value="Transposase_17_sf"/>
</dbReference>
<sequence length="153" mass="17338">MERNNKSSSHAVYNIKLHIVFVTKYRRKTLTPELLDYLKDAFADCFTAWRCTLVDFGGEPDHVHLLADIHPALDISVLINNLKTASARRTRNRFAEHLATFYKKPLFWHRAYFVGSVGGATLETVRAYVDAQGTEEHPRKAVAKAKAKSKPPA</sequence>
<evidence type="ECO:0000313" key="3">
    <source>
        <dbReference type="Proteomes" id="UP000886602"/>
    </source>
</evidence>
<protein>
    <submittedName>
        <fullName evidence="2">IS200/IS605 family transposase</fullName>
    </submittedName>
</protein>
<name>A0A9D7F965_9RHOO</name>
<dbReference type="PANTHER" id="PTHR33360:SF2">
    <property type="entry name" value="TRANSPOSASE FOR INSERTION SEQUENCE ELEMENT IS200"/>
    <property type="match status" value="1"/>
</dbReference>
<dbReference type="GO" id="GO:0003677">
    <property type="term" value="F:DNA binding"/>
    <property type="evidence" value="ECO:0007669"/>
    <property type="project" value="InterPro"/>
</dbReference>
<dbReference type="NCBIfam" id="NF033573">
    <property type="entry name" value="transpos_IS200"/>
    <property type="match status" value="1"/>
</dbReference>
<dbReference type="GO" id="GO:0004803">
    <property type="term" value="F:transposase activity"/>
    <property type="evidence" value="ECO:0007669"/>
    <property type="project" value="InterPro"/>
</dbReference>
<gene>
    <name evidence="2" type="primary">tnpA</name>
    <name evidence="2" type="ORF">IPJ48_15885</name>
</gene>
<dbReference type="SMART" id="SM01321">
    <property type="entry name" value="Y1_Tnp"/>
    <property type="match status" value="1"/>
</dbReference>
<evidence type="ECO:0000259" key="1">
    <source>
        <dbReference type="SMART" id="SM01321"/>
    </source>
</evidence>
<accession>A0A9D7F965</accession>
<dbReference type="Pfam" id="PF01797">
    <property type="entry name" value="Y1_Tnp"/>
    <property type="match status" value="1"/>
</dbReference>
<dbReference type="InterPro" id="IPR002686">
    <property type="entry name" value="Transposase_17"/>
</dbReference>
<feature type="domain" description="Transposase IS200-like" evidence="1">
    <location>
        <begin position="12"/>
        <end position="132"/>
    </location>
</feature>
<dbReference type="SUPFAM" id="SSF143422">
    <property type="entry name" value="Transposase IS200-like"/>
    <property type="match status" value="1"/>
</dbReference>
<dbReference type="AlphaFoldDB" id="A0A9D7F965"/>
<dbReference type="GO" id="GO:0006313">
    <property type="term" value="P:DNA transposition"/>
    <property type="evidence" value="ECO:0007669"/>
    <property type="project" value="InterPro"/>
</dbReference>
<organism evidence="2 3">
    <name type="scientific">Candidatus Propionivibrio dominans</name>
    <dbReference type="NCBI Taxonomy" id="2954373"/>
    <lineage>
        <taxon>Bacteria</taxon>
        <taxon>Pseudomonadati</taxon>
        <taxon>Pseudomonadota</taxon>
        <taxon>Betaproteobacteria</taxon>
        <taxon>Rhodocyclales</taxon>
        <taxon>Rhodocyclaceae</taxon>
        <taxon>Propionivibrio</taxon>
    </lineage>
</organism>
<dbReference type="Proteomes" id="UP000886602">
    <property type="component" value="Unassembled WGS sequence"/>
</dbReference>